<dbReference type="AlphaFoldDB" id="A0A0E3Q396"/>
<evidence type="ECO:0000313" key="4">
    <source>
        <dbReference type="EMBL" id="AKB43069.1"/>
    </source>
</evidence>
<evidence type="ECO:0000256" key="1">
    <source>
        <dbReference type="ARBA" id="ARBA00022741"/>
    </source>
</evidence>
<organism evidence="4 5">
    <name type="scientific">Methanosarcina vacuolata Z-761</name>
    <dbReference type="NCBI Taxonomy" id="1434123"/>
    <lineage>
        <taxon>Archaea</taxon>
        <taxon>Methanobacteriati</taxon>
        <taxon>Methanobacteriota</taxon>
        <taxon>Stenosarchaea group</taxon>
        <taxon>Methanomicrobia</taxon>
        <taxon>Methanosarcinales</taxon>
        <taxon>Methanosarcinaceae</taxon>
        <taxon>Methanosarcina</taxon>
    </lineage>
</organism>
<proteinExistence type="predicted"/>
<keyword evidence="2" id="KW-0067">ATP-binding</keyword>
<accession>A0A0E3Q396</accession>
<dbReference type="STRING" id="1434123.MSVAZ_0800"/>
<dbReference type="GO" id="GO:0051782">
    <property type="term" value="P:negative regulation of cell division"/>
    <property type="evidence" value="ECO:0007669"/>
    <property type="project" value="TreeGrafter"/>
</dbReference>
<dbReference type="InterPro" id="IPR014433">
    <property type="entry name" value="CooC"/>
</dbReference>
<name>A0A0E3Q396_9EURY</name>
<dbReference type="HOGENOM" id="CLU_082962_1_0_2"/>
<dbReference type="GO" id="GO:0009898">
    <property type="term" value="C:cytoplasmic side of plasma membrane"/>
    <property type="evidence" value="ECO:0007669"/>
    <property type="project" value="TreeGrafter"/>
</dbReference>
<sequence length="287" mass="31690">MFKGSVFNSAGEITGIGELYMKIAVCGKGGSGKSTISALLAKEMAKTKNVLVLDIDESNYGLHSQLGMVAPKDLMEYFGGKTGFKEKQRAAPKKTQFLELAASGSTSGQPAQQKSRFFDKRWSFSDLPPEFVEEKDGVKLMAVGKIHNFGEGCACPMGVLTREFLENLDLGKDDLVIVDTEAGTEHFGRGVDKDFDLILVVVDPSYESLRLSKKFDEFGAQCGCKVYFVLNKVEPDIREEMLASVNCTNVVAEIPERREIFKTSLKGKELNLELDEIKNLAEFLRKS</sequence>
<dbReference type="InterPro" id="IPR027417">
    <property type="entry name" value="P-loop_NTPase"/>
</dbReference>
<feature type="domain" description="CobQ/CobB/MinD/ParA nucleotide binding" evidence="3">
    <location>
        <begin position="24"/>
        <end position="268"/>
    </location>
</feature>
<dbReference type="GO" id="GO:0005829">
    <property type="term" value="C:cytosol"/>
    <property type="evidence" value="ECO:0007669"/>
    <property type="project" value="TreeGrafter"/>
</dbReference>
<dbReference type="KEGG" id="mvc:MSVAZ_0800"/>
<dbReference type="PANTHER" id="PTHR43384:SF3">
    <property type="entry name" value="AAA+ ATPASE DOMAIN-CONTAINING PROTEIN"/>
    <property type="match status" value="1"/>
</dbReference>
<keyword evidence="5" id="KW-1185">Reference proteome</keyword>
<reference evidence="4 5" key="1">
    <citation type="submission" date="2014-07" db="EMBL/GenBank/DDBJ databases">
        <title>Methanogenic archaea and the global carbon cycle.</title>
        <authorList>
            <person name="Henriksen J.R."/>
            <person name="Luke J."/>
            <person name="Reinhart S."/>
            <person name="Benedict M.N."/>
            <person name="Youngblut N.D."/>
            <person name="Metcalf M.E."/>
            <person name="Whitaker R.J."/>
            <person name="Metcalf W.W."/>
        </authorList>
    </citation>
    <scope>NUCLEOTIDE SEQUENCE [LARGE SCALE GENOMIC DNA]</scope>
    <source>
        <strain evidence="4 5">Z-761</strain>
    </source>
</reference>
<dbReference type="PIRSF" id="PIRSF005647">
    <property type="entry name" value="CooC"/>
    <property type="match status" value="1"/>
</dbReference>
<dbReference type="Pfam" id="PF01656">
    <property type="entry name" value="CbiA"/>
    <property type="match status" value="1"/>
</dbReference>
<evidence type="ECO:0000313" key="5">
    <source>
        <dbReference type="Proteomes" id="UP000033096"/>
    </source>
</evidence>
<dbReference type="GO" id="GO:0005524">
    <property type="term" value="F:ATP binding"/>
    <property type="evidence" value="ECO:0007669"/>
    <property type="project" value="UniProtKB-KW"/>
</dbReference>
<dbReference type="PATRIC" id="fig|1434123.4.peg.933"/>
<dbReference type="InterPro" id="IPR002586">
    <property type="entry name" value="CobQ/CobB/MinD/ParA_Nub-bd_dom"/>
</dbReference>
<dbReference type="InterPro" id="IPR050625">
    <property type="entry name" value="ParA/MinD_ATPase"/>
</dbReference>
<dbReference type="GO" id="GO:0016887">
    <property type="term" value="F:ATP hydrolysis activity"/>
    <property type="evidence" value="ECO:0007669"/>
    <property type="project" value="TreeGrafter"/>
</dbReference>
<evidence type="ECO:0000259" key="3">
    <source>
        <dbReference type="Pfam" id="PF01656"/>
    </source>
</evidence>
<dbReference type="FunFam" id="3.40.50.300:FF:001573">
    <property type="entry name" value="Carbon monoxide dehydrogenase accessory protein CooC"/>
    <property type="match status" value="1"/>
</dbReference>
<protein>
    <submittedName>
        <fullName evidence="4">Nickel insertion protein</fullName>
    </submittedName>
</protein>
<evidence type="ECO:0000256" key="2">
    <source>
        <dbReference type="ARBA" id="ARBA00022840"/>
    </source>
</evidence>
<keyword evidence="1" id="KW-0547">Nucleotide-binding</keyword>
<dbReference type="Proteomes" id="UP000033096">
    <property type="component" value="Chromosome"/>
</dbReference>
<dbReference type="SUPFAM" id="SSF52540">
    <property type="entry name" value="P-loop containing nucleoside triphosphate hydrolases"/>
    <property type="match status" value="1"/>
</dbReference>
<gene>
    <name evidence="4" type="ORF">MSVAZ_0800</name>
</gene>
<dbReference type="Gene3D" id="3.40.50.300">
    <property type="entry name" value="P-loop containing nucleotide triphosphate hydrolases"/>
    <property type="match status" value="1"/>
</dbReference>
<dbReference type="EMBL" id="CP009520">
    <property type="protein sequence ID" value="AKB43069.1"/>
    <property type="molecule type" value="Genomic_DNA"/>
</dbReference>
<dbReference type="PANTHER" id="PTHR43384">
    <property type="entry name" value="SEPTUM SITE-DETERMINING PROTEIN MIND HOMOLOG, CHLOROPLASTIC-RELATED"/>
    <property type="match status" value="1"/>
</dbReference>